<organism evidence="2 3">
    <name type="scientific">Kribbella deserti</name>
    <dbReference type="NCBI Taxonomy" id="1926257"/>
    <lineage>
        <taxon>Bacteria</taxon>
        <taxon>Bacillati</taxon>
        <taxon>Actinomycetota</taxon>
        <taxon>Actinomycetes</taxon>
        <taxon>Propionibacteriales</taxon>
        <taxon>Kribbellaceae</taxon>
        <taxon>Kribbella</taxon>
    </lineage>
</organism>
<dbReference type="InterPro" id="IPR002734">
    <property type="entry name" value="RibDG_C"/>
</dbReference>
<dbReference type="Proteomes" id="UP001589890">
    <property type="component" value="Unassembled WGS sequence"/>
</dbReference>
<dbReference type="PANTHER" id="PTHR38011:SF11">
    <property type="entry name" value="2,5-DIAMINO-6-RIBOSYLAMINO-4(3H)-PYRIMIDINONE 5'-PHOSPHATE REDUCTASE"/>
    <property type="match status" value="1"/>
</dbReference>
<protein>
    <submittedName>
        <fullName evidence="2">Dihydrofolate reductase family protein</fullName>
    </submittedName>
</protein>
<dbReference type="EMBL" id="JBHLTC010000012">
    <property type="protein sequence ID" value="MFC0624587.1"/>
    <property type="molecule type" value="Genomic_DNA"/>
</dbReference>
<dbReference type="PANTHER" id="PTHR38011">
    <property type="entry name" value="DIHYDROFOLATE REDUCTASE FAMILY PROTEIN (AFU_ORTHOLOGUE AFUA_8G06820)"/>
    <property type="match status" value="1"/>
</dbReference>
<dbReference type="InterPro" id="IPR050765">
    <property type="entry name" value="Riboflavin_Biosynth_HTPR"/>
</dbReference>
<accession>A0ABV6QLH0</accession>
<comment type="caution">
    <text evidence="2">The sequence shown here is derived from an EMBL/GenBank/DDBJ whole genome shotgun (WGS) entry which is preliminary data.</text>
</comment>
<sequence>MRKLIVTVIVSLDGYFEGPGKNVMALPMDPAFDAHNLERLRAASTLLLGRTTYQGFASYWPGVADDQNAPEVEREISRINNTIEKVVISDTLNAAEVGSAWADTTEVVPVANAFRRIAELKAGEGGDIVMFGSQTLWSALLAEGLVDELYLMYGPVALGGGTPAFNAGETARMSLLGVRTFEGSDNFVARYDAQPR</sequence>
<gene>
    <name evidence="2" type="ORF">ACFFGN_10985</name>
</gene>
<evidence type="ECO:0000313" key="2">
    <source>
        <dbReference type="EMBL" id="MFC0624587.1"/>
    </source>
</evidence>
<name>A0ABV6QLH0_9ACTN</name>
<dbReference type="RefSeq" id="WP_380046115.1">
    <property type="nucleotide sequence ID" value="NZ_JBHLTC010000012.1"/>
</dbReference>
<dbReference type="Gene3D" id="3.40.430.10">
    <property type="entry name" value="Dihydrofolate Reductase, subunit A"/>
    <property type="match status" value="1"/>
</dbReference>
<dbReference type="InterPro" id="IPR024072">
    <property type="entry name" value="DHFR-like_dom_sf"/>
</dbReference>
<evidence type="ECO:0000259" key="1">
    <source>
        <dbReference type="Pfam" id="PF01872"/>
    </source>
</evidence>
<feature type="domain" description="Bacterial bifunctional deaminase-reductase C-terminal" evidence="1">
    <location>
        <begin position="2"/>
        <end position="181"/>
    </location>
</feature>
<proteinExistence type="predicted"/>
<reference evidence="2 3" key="1">
    <citation type="submission" date="2024-09" db="EMBL/GenBank/DDBJ databases">
        <authorList>
            <person name="Sun Q."/>
            <person name="Mori K."/>
        </authorList>
    </citation>
    <scope>NUCLEOTIDE SEQUENCE [LARGE SCALE GENOMIC DNA]</scope>
    <source>
        <strain evidence="2 3">CGMCC 1.15906</strain>
    </source>
</reference>
<evidence type="ECO:0000313" key="3">
    <source>
        <dbReference type="Proteomes" id="UP001589890"/>
    </source>
</evidence>
<keyword evidence="3" id="KW-1185">Reference proteome</keyword>
<dbReference type="SUPFAM" id="SSF53597">
    <property type="entry name" value="Dihydrofolate reductase-like"/>
    <property type="match status" value="1"/>
</dbReference>
<dbReference type="Pfam" id="PF01872">
    <property type="entry name" value="RibD_C"/>
    <property type="match status" value="1"/>
</dbReference>